<comment type="caution">
    <text evidence="1">The sequence shown here is derived from an EMBL/GenBank/DDBJ whole genome shotgun (WGS) entry which is preliminary data.</text>
</comment>
<proteinExistence type="predicted"/>
<organism evidence="1">
    <name type="scientific">candidate division TA06 bacterium ADurb.Bin417</name>
    <dbReference type="NCBI Taxonomy" id="1852828"/>
    <lineage>
        <taxon>Bacteria</taxon>
        <taxon>Bacteria division TA06</taxon>
    </lineage>
</organism>
<dbReference type="Proteomes" id="UP000485484">
    <property type="component" value="Unassembled WGS sequence"/>
</dbReference>
<gene>
    <name evidence="1" type="ORF">BWY73_01446</name>
</gene>
<reference evidence="1" key="1">
    <citation type="submission" date="2017-02" db="EMBL/GenBank/DDBJ databases">
        <title>Delving into the versatile metabolic prowess of the omnipresent phylum Bacteroidetes.</title>
        <authorList>
            <person name="Nobu M.K."/>
            <person name="Mei R."/>
            <person name="Narihiro T."/>
            <person name="Kuroda K."/>
            <person name="Liu W.-T."/>
        </authorList>
    </citation>
    <scope>NUCLEOTIDE SEQUENCE</scope>
    <source>
        <strain evidence="1">ADurb.Bin417</strain>
    </source>
</reference>
<name>A0A1V5M9E9_UNCT6</name>
<dbReference type="AlphaFoldDB" id="A0A1V5M9E9"/>
<sequence length="427" mass="45775">MRTGRGLARPVAGEIFSLGADDGVRFGQDRTFRSREVETELALAGPGGEGIYLQFLHLLKDQRTSLFERNGVGEVRAAAGRLQEENDQSGVGQRFLAGDHLPVILDKVIDLISNLVPAGPLPDPGKPGQPLINQPGHQVILPQFHLVPFFGRRLLVQEVLQQSSGPGRIAGQGHGLNQLGNRVPVVVAFDQFAVEVAGRPVVAVVKAHPGLPAKQVGHHRPVRASLAYPGVKIGPEATVIPLTARPPPPFPPELVHHPPGELLNLRVPGMGRKYIVDQASDRFPAGILPTGRLPIKTLQVVDRPGGQVSGRVTLQVGIKHPFLTGIRDQVVGDQAPDQVSDQFALLVKPAVNPDRLFEGRGGPAADRQARYLQGLRSVRIVRQLLRGGLPVAGRNQDPGQPDNRVETVRPVLIGQPDGQQVGLTGFG</sequence>
<dbReference type="EMBL" id="MWAK01000330">
    <property type="protein sequence ID" value="OPZ89765.1"/>
    <property type="molecule type" value="Genomic_DNA"/>
</dbReference>
<protein>
    <submittedName>
        <fullName evidence="1">Uncharacterized protein</fullName>
    </submittedName>
</protein>
<accession>A0A1V5M9E9</accession>
<evidence type="ECO:0000313" key="1">
    <source>
        <dbReference type="EMBL" id="OPZ89765.1"/>
    </source>
</evidence>